<comment type="caution">
    <text evidence="6">The sequence shown here is derived from an EMBL/GenBank/DDBJ whole genome shotgun (WGS) entry which is preliminary data.</text>
</comment>
<dbReference type="EMBL" id="AOID01000029">
    <property type="protein sequence ID" value="ELY67458.1"/>
    <property type="molecule type" value="Genomic_DNA"/>
</dbReference>
<dbReference type="STRING" id="1227496.C489_10219"/>
<feature type="binding site" evidence="5">
    <location>
        <position position="12"/>
    </location>
    <ligand>
        <name>Mg(2+)</name>
        <dbReference type="ChEBI" id="CHEBI:18420"/>
    </ligand>
</feature>
<feature type="binding site" evidence="5">
    <location>
        <position position="153"/>
    </location>
    <ligand>
        <name>substrate</name>
    </ligand>
</feature>
<evidence type="ECO:0000313" key="7">
    <source>
        <dbReference type="Proteomes" id="UP000011632"/>
    </source>
</evidence>
<name>L9Y3K8_9EURY</name>
<dbReference type="InterPro" id="IPR006379">
    <property type="entry name" value="HAD-SF_hydro_IIB"/>
</dbReference>
<dbReference type="PATRIC" id="fig|1227496.3.peg.2063"/>
<evidence type="ECO:0000256" key="2">
    <source>
        <dbReference type="ARBA" id="ARBA00022801"/>
    </source>
</evidence>
<dbReference type="Pfam" id="PF08282">
    <property type="entry name" value="Hydrolase_3"/>
    <property type="match status" value="2"/>
</dbReference>
<dbReference type="PANTHER" id="PTHR10000:SF8">
    <property type="entry name" value="HAD SUPERFAMILY HYDROLASE-LIKE, TYPE 3"/>
    <property type="match status" value="1"/>
</dbReference>
<comment type="catalytic activity">
    <reaction evidence="5">
        <text>2-phosphoglycolate + H2O = glycolate + phosphate</text>
        <dbReference type="Rhea" id="RHEA:14369"/>
        <dbReference type="ChEBI" id="CHEBI:15377"/>
        <dbReference type="ChEBI" id="CHEBI:29805"/>
        <dbReference type="ChEBI" id="CHEBI:43474"/>
        <dbReference type="ChEBI" id="CHEBI:58033"/>
        <dbReference type="EC" id="3.1.3.18"/>
    </reaction>
</comment>
<feature type="binding site" evidence="5">
    <location>
        <position position="180"/>
    </location>
    <ligand>
        <name>Mg(2+)</name>
        <dbReference type="ChEBI" id="CHEBI:18420"/>
    </ligand>
</feature>
<dbReference type="Proteomes" id="UP000011632">
    <property type="component" value="Unassembled WGS sequence"/>
</dbReference>
<evidence type="ECO:0000256" key="3">
    <source>
        <dbReference type="ARBA" id="ARBA00022842"/>
    </source>
</evidence>
<comment type="similarity">
    <text evidence="5">Belongs to the archaeal SPP-like hydrolase family.</text>
</comment>
<organism evidence="6 7">
    <name type="scientific">Natrinema versiforme JCM 10478</name>
    <dbReference type="NCBI Taxonomy" id="1227496"/>
    <lineage>
        <taxon>Archaea</taxon>
        <taxon>Methanobacteriati</taxon>
        <taxon>Methanobacteriota</taxon>
        <taxon>Stenosarchaea group</taxon>
        <taxon>Halobacteria</taxon>
        <taxon>Halobacteriales</taxon>
        <taxon>Natrialbaceae</taxon>
        <taxon>Natrinema</taxon>
    </lineage>
</organism>
<dbReference type="SUPFAM" id="SSF56784">
    <property type="entry name" value="HAD-like"/>
    <property type="match status" value="1"/>
</dbReference>
<feature type="active site" description="Nucleophile" evidence="5">
    <location>
        <position position="10"/>
    </location>
</feature>
<dbReference type="InterPro" id="IPR006382">
    <property type="entry name" value="PGPase"/>
</dbReference>
<accession>L9Y3K8</accession>
<dbReference type="AlphaFoldDB" id="L9Y3K8"/>
<feature type="binding site" evidence="5">
    <location>
        <position position="10"/>
    </location>
    <ligand>
        <name>Mg(2+)</name>
        <dbReference type="ChEBI" id="CHEBI:18420"/>
    </ligand>
</feature>
<sequence length="226" mass="24305">MTADPPLVLDIDGTLTRPEGWGIDPRVFDPLREWDAPVVIATGKAFPYPVALCHFVGIPELVVAENGGVVYTGDDVFFTADREAARAVAEAYEAAGYDLGWGREDTVNRWRETEIAVNLEQPLEPLREIAADHGLEVIDTGYAYHVKDTDPTKGEGLETIADHVGIDLADCVAVGDSINDVSTFEAVGRSFAVANADERATAAADEVLEEVHADGTLAVLERVRGT</sequence>
<dbReference type="InterPro" id="IPR023214">
    <property type="entry name" value="HAD_sf"/>
</dbReference>
<dbReference type="RefSeq" id="WP_006431124.1">
    <property type="nucleotide sequence ID" value="NZ_AOID01000029.1"/>
</dbReference>
<dbReference type="Gene3D" id="3.40.50.1000">
    <property type="entry name" value="HAD superfamily/HAD-like"/>
    <property type="match status" value="1"/>
</dbReference>
<keyword evidence="4 5" id="KW-0119">Carbohydrate metabolism</keyword>
<evidence type="ECO:0000313" key="6">
    <source>
        <dbReference type="EMBL" id="ELY67458.1"/>
    </source>
</evidence>
<dbReference type="NCBIfam" id="TIGR01484">
    <property type="entry name" value="HAD-SF-IIB"/>
    <property type="match status" value="1"/>
</dbReference>
<keyword evidence="1 5" id="KW-0479">Metal-binding</keyword>
<dbReference type="OrthoDB" id="120822at2157"/>
<dbReference type="HAMAP" id="MF_01419">
    <property type="entry name" value="GPH_hydrolase_arch"/>
    <property type="match status" value="1"/>
</dbReference>
<evidence type="ECO:0000256" key="4">
    <source>
        <dbReference type="ARBA" id="ARBA00023277"/>
    </source>
</evidence>
<dbReference type="PANTHER" id="PTHR10000">
    <property type="entry name" value="PHOSPHOSERINE PHOSPHATASE"/>
    <property type="match status" value="1"/>
</dbReference>
<dbReference type="GO" id="GO:0005829">
    <property type="term" value="C:cytosol"/>
    <property type="evidence" value="ECO:0007669"/>
    <property type="project" value="TreeGrafter"/>
</dbReference>
<keyword evidence="3 5" id="KW-0460">Magnesium</keyword>
<comment type="function">
    <text evidence="5">Catalyzes the dephosphorylation of 2-phosphoglycolate.</text>
</comment>
<keyword evidence="7" id="KW-1185">Reference proteome</keyword>
<dbReference type="InterPro" id="IPR036412">
    <property type="entry name" value="HAD-like_sf"/>
</dbReference>
<gene>
    <name evidence="6" type="ORF">C489_10219</name>
</gene>
<feature type="binding site" evidence="5">
    <location>
        <position position="176"/>
    </location>
    <ligand>
        <name>Mg(2+)</name>
        <dbReference type="ChEBI" id="CHEBI:18420"/>
    </ligand>
</feature>
<dbReference type="GO" id="GO:0000287">
    <property type="term" value="F:magnesium ion binding"/>
    <property type="evidence" value="ECO:0007669"/>
    <property type="project" value="InterPro"/>
</dbReference>
<evidence type="ECO:0000256" key="5">
    <source>
        <dbReference type="HAMAP-Rule" id="MF_01419"/>
    </source>
</evidence>
<proteinExistence type="inferred from homology"/>
<dbReference type="GO" id="GO:0008967">
    <property type="term" value="F:phosphoglycolate phosphatase activity"/>
    <property type="evidence" value="ECO:0007669"/>
    <property type="project" value="UniProtKB-UniRule"/>
</dbReference>
<dbReference type="EC" id="3.1.3.18" evidence="5"/>
<keyword evidence="2 5" id="KW-0378">Hydrolase</keyword>
<comment type="cofactor">
    <cofactor evidence="5">
        <name>Mg(2+)</name>
        <dbReference type="ChEBI" id="CHEBI:18420"/>
    </cofactor>
</comment>
<dbReference type="Gene3D" id="3.90.1070.10">
    <property type="match status" value="1"/>
</dbReference>
<evidence type="ECO:0000256" key="1">
    <source>
        <dbReference type="ARBA" id="ARBA00022723"/>
    </source>
</evidence>
<protein>
    <recommendedName>
        <fullName evidence="5">Phosphoglycolate phosphatase</fullName>
        <shortName evidence="5">PGP</shortName>
        <shortName evidence="5">PGPase</shortName>
        <ecNumber evidence="5">3.1.3.18</ecNumber>
    </recommendedName>
</protein>
<reference evidence="6 7" key="1">
    <citation type="journal article" date="2014" name="PLoS Genet.">
        <title>Phylogenetically driven sequencing of extremely halophilic archaea reveals strategies for static and dynamic osmo-response.</title>
        <authorList>
            <person name="Becker E.A."/>
            <person name="Seitzer P.M."/>
            <person name="Tritt A."/>
            <person name="Larsen D."/>
            <person name="Krusor M."/>
            <person name="Yao A.I."/>
            <person name="Wu D."/>
            <person name="Madern D."/>
            <person name="Eisen J.A."/>
            <person name="Darling A.E."/>
            <person name="Facciotti M.T."/>
        </authorList>
    </citation>
    <scope>NUCLEOTIDE SEQUENCE [LARGE SCALE GENOMIC DNA]</scope>
    <source>
        <strain evidence="6 7">JCM 10478</strain>
    </source>
</reference>